<dbReference type="EMBL" id="BOMG01000090">
    <property type="protein sequence ID" value="GID58812.1"/>
    <property type="molecule type" value="Genomic_DNA"/>
</dbReference>
<proteinExistence type="predicted"/>
<organism evidence="2 3">
    <name type="scientific">Actinoplanes couchii</name>
    <dbReference type="NCBI Taxonomy" id="403638"/>
    <lineage>
        <taxon>Bacteria</taxon>
        <taxon>Bacillati</taxon>
        <taxon>Actinomycetota</taxon>
        <taxon>Actinomycetes</taxon>
        <taxon>Micromonosporales</taxon>
        <taxon>Micromonosporaceae</taxon>
        <taxon>Actinoplanes</taxon>
    </lineage>
</organism>
<keyword evidence="1" id="KW-0472">Membrane</keyword>
<evidence type="ECO:0000313" key="2">
    <source>
        <dbReference type="EMBL" id="GID58812.1"/>
    </source>
</evidence>
<feature type="transmembrane region" description="Helical" evidence="1">
    <location>
        <begin position="181"/>
        <end position="198"/>
    </location>
</feature>
<reference evidence="2 3" key="1">
    <citation type="submission" date="2021-01" db="EMBL/GenBank/DDBJ databases">
        <title>Whole genome shotgun sequence of Actinoplanes couchii NBRC 106145.</title>
        <authorList>
            <person name="Komaki H."/>
            <person name="Tamura T."/>
        </authorList>
    </citation>
    <scope>NUCLEOTIDE SEQUENCE [LARGE SCALE GENOMIC DNA]</scope>
    <source>
        <strain evidence="2 3">NBRC 106145</strain>
    </source>
</reference>
<accession>A0ABQ3XJY9</accession>
<feature type="transmembrane region" description="Helical" evidence="1">
    <location>
        <begin position="141"/>
        <end position="161"/>
    </location>
</feature>
<comment type="caution">
    <text evidence="2">The sequence shown here is derived from an EMBL/GenBank/DDBJ whole genome shotgun (WGS) entry which is preliminary data.</text>
</comment>
<feature type="transmembrane region" description="Helical" evidence="1">
    <location>
        <begin position="115"/>
        <end position="134"/>
    </location>
</feature>
<feature type="transmembrane region" description="Helical" evidence="1">
    <location>
        <begin position="38"/>
        <end position="61"/>
    </location>
</feature>
<sequence>MHLIRAVPWWPFAGAVVLALVVQAPVFRASVLRTEADPRMTVIGLLLAAAVLGAAAGFALPDLMTFTVITPVARWRRQWLRLAVLLVPATLIWVLLYAGARIVVGPAAIWPDGFVILQAAVCGLLPVAAAAIGARYRVESIGGLFGPTVQGVAMVVSLFFTERSSPWPFPVTAEWTTAQRCWPFALVLILAMLLLANREMPPRPIGFRRAAGRPLSPGVA</sequence>
<evidence type="ECO:0000256" key="1">
    <source>
        <dbReference type="SAM" id="Phobius"/>
    </source>
</evidence>
<gene>
    <name evidence="2" type="ORF">Aco03nite_072160</name>
</gene>
<evidence type="ECO:0000313" key="3">
    <source>
        <dbReference type="Proteomes" id="UP000612282"/>
    </source>
</evidence>
<evidence type="ECO:0008006" key="4">
    <source>
        <dbReference type="Google" id="ProtNLM"/>
    </source>
</evidence>
<keyword evidence="3" id="KW-1185">Reference proteome</keyword>
<protein>
    <recommendedName>
        <fullName evidence="4">Integral membrane protein</fullName>
    </recommendedName>
</protein>
<feature type="transmembrane region" description="Helical" evidence="1">
    <location>
        <begin position="82"/>
        <end position="103"/>
    </location>
</feature>
<dbReference type="Proteomes" id="UP000612282">
    <property type="component" value="Unassembled WGS sequence"/>
</dbReference>
<keyword evidence="1" id="KW-0812">Transmembrane</keyword>
<name>A0ABQ3XJY9_9ACTN</name>
<keyword evidence="1" id="KW-1133">Transmembrane helix</keyword>